<feature type="domain" description="Globin" evidence="9">
    <location>
        <begin position="46"/>
        <end position="178"/>
    </location>
</feature>
<dbReference type="PROSITE" id="PS51384">
    <property type="entry name" value="FAD_FR"/>
    <property type="match status" value="1"/>
</dbReference>
<accession>A0AAU8K557</accession>
<keyword evidence="7" id="KW-0813">Transport</keyword>
<dbReference type="InterPro" id="IPR039261">
    <property type="entry name" value="FNR_nucleotide-bd"/>
</dbReference>
<dbReference type="Pfam" id="PF00175">
    <property type="entry name" value="NAD_binding_1"/>
    <property type="match status" value="1"/>
</dbReference>
<gene>
    <name evidence="11" type="ORF">ABWK59_31975</name>
</gene>
<evidence type="ECO:0000256" key="5">
    <source>
        <dbReference type="ARBA" id="ARBA00048649"/>
    </source>
</evidence>
<dbReference type="SUPFAM" id="SSF46458">
    <property type="entry name" value="Globin-like"/>
    <property type="match status" value="1"/>
</dbReference>
<evidence type="ECO:0000259" key="10">
    <source>
        <dbReference type="PROSITE" id="PS51384"/>
    </source>
</evidence>
<comment type="catalytic activity">
    <reaction evidence="5">
        <text>2 nitric oxide + NADH + 2 O2 = 2 nitrate + NAD(+) + H(+)</text>
        <dbReference type="Rhea" id="RHEA:19469"/>
        <dbReference type="ChEBI" id="CHEBI:15378"/>
        <dbReference type="ChEBI" id="CHEBI:15379"/>
        <dbReference type="ChEBI" id="CHEBI:16480"/>
        <dbReference type="ChEBI" id="CHEBI:17632"/>
        <dbReference type="ChEBI" id="CHEBI:57540"/>
        <dbReference type="ChEBI" id="CHEBI:57945"/>
        <dbReference type="EC" id="1.14.12.17"/>
    </reaction>
</comment>
<dbReference type="Gene3D" id="2.40.30.10">
    <property type="entry name" value="Translation factors"/>
    <property type="match status" value="1"/>
</dbReference>
<dbReference type="Pfam" id="PF00042">
    <property type="entry name" value="Globin"/>
    <property type="match status" value="1"/>
</dbReference>
<dbReference type="Gene3D" id="1.10.490.10">
    <property type="entry name" value="Globins"/>
    <property type="match status" value="1"/>
</dbReference>
<dbReference type="GO" id="GO:0019825">
    <property type="term" value="F:oxygen binding"/>
    <property type="evidence" value="ECO:0007669"/>
    <property type="project" value="InterPro"/>
</dbReference>
<name>A0AAU8K557_9ACTN</name>
<feature type="region of interest" description="Disordered" evidence="8">
    <location>
        <begin position="26"/>
        <end position="49"/>
    </location>
</feature>
<dbReference type="InterPro" id="IPR012292">
    <property type="entry name" value="Globin/Proto"/>
</dbReference>
<protein>
    <recommendedName>
        <fullName evidence="3">nitric oxide dioxygenase</fullName>
        <ecNumber evidence="3">1.14.12.17</ecNumber>
    </recommendedName>
</protein>
<keyword evidence="4" id="KW-0520">NAD</keyword>
<reference evidence="11" key="1">
    <citation type="submission" date="2024-06" db="EMBL/GenBank/DDBJ databases">
        <title>The genome sequences of Kitasatospora sp. strain HUAS MG31.</title>
        <authorList>
            <person name="Mo P."/>
        </authorList>
    </citation>
    <scope>NUCLEOTIDE SEQUENCE</scope>
    <source>
        <strain evidence="11">HUAS MG31</strain>
    </source>
</reference>
<dbReference type="InterPro" id="IPR017927">
    <property type="entry name" value="FAD-bd_FR_type"/>
</dbReference>
<dbReference type="EC" id="1.14.12.17" evidence="3"/>
<dbReference type="GO" id="GO:0020037">
    <property type="term" value="F:heme binding"/>
    <property type="evidence" value="ECO:0007669"/>
    <property type="project" value="InterPro"/>
</dbReference>
<dbReference type="InterPro" id="IPR000971">
    <property type="entry name" value="Globin"/>
</dbReference>
<dbReference type="CDD" id="cd06187">
    <property type="entry name" value="O2ase_reductase_like"/>
    <property type="match status" value="1"/>
</dbReference>
<dbReference type="Gene3D" id="3.40.50.80">
    <property type="entry name" value="Nucleotide-binding domain of ferredoxin-NADP reductase (FNR) module"/>
    <property type="match status" value="1"/>
</dbReference>
<feature type="domain" description="FAD-binding FR-type" evidence="10">
    <location>
        <begin position="184"/>
        <end position="284"/>
    </location>
</feature>
<dbReference type="PROSITE" id="PS01033">
    <property type="entry name" value="GLOBIN"/>
    <property type="match status" value="1"/>
</dbReference>
<evidence type="ECO:0000313" key="11">
    <source>
        <dbReference type="EMBL" id="XCM83216.1"/>
    </source>
</evidence>
<evidence type="ECO:0000256" key="1">
    <source>
        <dbReference type="ARBA" id="ARBA00001974"/>
    </source>
</evidence>
<dbReference type="AlphaFoldDB" id="A0AAU8K557"/>
<comment type="similarity">
    <text evidence="2">In the C-terminal section; belongs to the flavoprotein pyridine nucleotide cytochrome reductase family.</text>
</comment>
<organism evidence="11">
    <name type="scientific">Kitasatospora camelliae</name>
    <dbReference type="NCBI Taxonomy" id="3156397"/>
    <lineage>
        <taxon>Bacteria</taxon>
        <taxon>Bacillati</taxon>
        <taxon>Actinomycetota</taxon>
        <taxon>Actinomycetes</taxon>
        <taxon>Kitasatosporales</taxon>
        <taxon>Streptomycetaceae</taxon>
        <taxon>Kitasatospora</taxon>
    </lineage>
</organism>
<comment type="similarity">
    <text evidence="7">Belongs to the globin family.</text>
</comment>
<dbReference type="InterPro" id="IPR001433">
    <property type="entry name" value="OxRdtase_FAD/NAD-bd"/>
</dbReference>
<dbReference type="SUPFAM" id="SSF63380">
    <property type="entry name" value="Riboflavin synthase domain-like"/>
    <property type="match status" value="1"/>
</dbReference>
<evidence type="ECO:0000259" key="9">
    <source>
        <dbReference type="PROSITE" id="PS01033"/>
    </source>
</evidence>
<evidence type="ECO:0000256" key="4">
    <source>
        <dbReference type="ARBA" id="ARBA00023027"/>
    </source>
</evidence>
<keyword evidence="7" id="KW-0349">Heme</keyword>
<comment type="cofactor">
    <cofactor evidence="1">
        <name>FAD</name>
        <dbReference type="ChEBI" id="CHEBI:57692"/>
    </cofactor>
</comment>
<evidence type="ECO:0000256" key="2">
    <source>
        <dbReference type="ARBA" id="ARBA00006401"/>
    </source>
</evidence>
<dbReference type="GO" id="GO:0051537">
    <property type="term" value="F:2 iron, 2 sulfur cluster binding"/>
    <property type="evidence" value="ECO:0007669"/>
    <property type="project" value="UniProtKB-KW"/>
</dbReference>
<evidence type="ECO:0000256" key="8">
    <source>
        <dbReference type="SAM" id="MobiDB-lite"/>
    </source>
</evidence>
<sequence>MEITRSTEYDRLLARHHAMRLRRQILAPAAPPARTPAGGRPGHPYDGTGDQRLILRHLEQVTPFDGLIGHLYDDMFLRRPYLRALFPASMEFQREHLERMFRYLIEHLHRPDHMTAVLHQLGSDHRKLGVRPAHYAAFEEALRAGLRTHAGPGWSEEAERAWMRMLRFAVGAMVDGAESALTEPPYWPGTVVGHEPRGRGTAVLRIRTGEPYPYRAGQYATVESPLLPHSWRPYSIACAPRADRVLEFHVRRTGPGGVSEALVDRTAVGDPVRLGPARGGMTVDGGGRDLLLVAGGTGLAPMKAIVEELTDRRVRGQRVHLLVGARGRADLYDWEALAESGPGRPWLDLVPVLGHDPRPDGRRAMDEALDGRDWSEHLACVSGPPGMVDAVRTRLLASGLPADRIRHDPVTTADHG</sequence>
<dbReference type="GO" id="GO:0008941">
    <property type="term" value="F:nitric oxide dioxygenase NAD(P)H activity"/>
    <property type="evidence" value="ECO:0007669"/>
    <property type="project" value="UniProtKB-EC"/>
</dbReference>
<evidence type="ECO:0000256" key="3">
    <source>
        <dbReference type="ARBA" id="ARBA00012229"/>
    </source>
</evidence>
<dbReference type="PANTHER" id="PTHR47354:SF5">
    <property type="entry name" value="PROTEIN RFBI"/>
    <property type="match status" value="1"/>
</dbReference>
<dbReference type="EMBL" id="CP159872">
    <property type="protein sequence ID" value="XCM83216.1"/>
    <property type="molecule type" value="Genomic_DNA"/>
</dbReference>
<keyword evidence="7" id="KW-0479">Metal-binding</keyword>
<dbReference type="InterPro" id="IPR050415">
    <property type="entry name" value="MRET"/>
</dbReference>
<dbReference type="GO" id="GO:0005344">
    <property type="term" value="F:oxygen carrier activity"/>
    <property type="evidence" value="ECO:0007669"/>
    <property type="project" value="UniProtKB-KW"/>
</dbReference>
<dbReference type="PANTHER" id="PTHR47354">
    <property type="entry name" value="NADH OXIDOREDUCTASE HCR"/>
    <property type="match status" value="1"/>
</dbReference>
<dbReference type="InterPro" id="IPR009050">
    <property type="entry name" value="Globin-like_sf"/>
</dbReference>
<keyword evidence="7" id="KW-0561">Oxygen transport</keyword>
<proteinExistence type="inferred from homology"/>
<dbReference type="PRINTS" id="PR00410">
    <property type="entry name" value="PHEHYDRXLASE"/>
</dbReference>
<dbReference type="InterPro" id="IPR017938">
    <property type="entry name" value="Riboflavin_synthase-like_b-brl"/>
</dbReference>
<dbReference type="RefSeq" id="WP_354644151.1">
    <property type="nucleotide sequence ID" value="NZ_CP159872.1"/>
</dbReference>
<dbReference type="SUPFAM" id="SSF52343">
    <property type="entry name" value="Ferredoxin reductase-like, C-terminal NADP-linked domain"/>
    <property type="match status" value="1"/>
</dbReference>
<comment type="catalytic activity">
    <reaction evidence="6">
        <text>2 nitric oxide + NADPH + 2 O2 = 2 nitrate + NADP(+) + H(+)</text>
        <dbReference type="Rhea" id="RHEA:19465"/>
        <dbReference type="ChEBI" id="CHEBI:15378"/>
        <dbReference type="ChEBI" id="CHEBI:15379"/>
        <dbReference type="ChEBI" id="CHEBI:16480"/>
        <dbReference type="ChEBI" id="CHEBI:17632"/>
        <dbReference type="ChEBI" id="CHEBI:57783"/>
        <dbReference type="ChEBI" id="CHEBI:58349"/>
        <dbReference type="EC" id="1.14.12.17"/>
    </reaction>
</comment>
<keyword evidence="7" id="KW-0408">Iron</keyword>
<dbReference type="CDD" id="cd19753">
    <property type="entry name" value="Mb-like_oxidoreductase"/>
    <property type="match status" value="1"/>
</dbReference>
<dbReference type="KEGG" id="kcm:ABWK59_31975"/>
<evidence type="ECO:0000256" key="7">
    <source>
        <dbReference type="RuleBase" id="RU000356"/>
    </source>
</evidence>
<evidence type="ECO:0000256" key="6">
    <source>
        <dbReference type="ARBA" id="ARBA00049433"/>
    </source>
</evidence>